<dbReference type="PROSITE" id="PS01159">
    <property type="entry name" value="WW_DOMAIN_1"/>
    <property type="match status" value="1"/>
</dbReference>
<name>A0A139AEZ6_GONPJ</name>
<protein>
    <recommendedName>
        <fullName evidence="1">WW domain-containing protein</fullName>
    </recommendedName>
</protein>
<dbReference type="SMART" id="SM00456">
    <property type="entry name" value="WW"/>
    <property type="match status" value="1"/>
</dbReference>
<sequence length="119" mass="12267">MSAPLPPGWISQFDASSGRYFFVHTPTGQTTWTDPRGPLPPPYVPPAQVVVQQAPPPPVYVQSAPPVYVQPAPAVVYQQPSTVIVESVPVYGAPVLGAGAGVAAGLAGGLVLGSLLDPW</sequence>
<evidence type="ECO:0000313" key="3">
    <source>
        <dbReference type="Proteomes" id="UP000070544"/>
    </source>
</evidence>
<dbReference type="InterPro" id="IPR036020">
    <property type="entry name" value="WW_dom_sf"/>
</dbReference>
<organism evidence="2 3">
    <name type="scientific">Gonapodya prolifera (strain JEL478)</name>
    <name type="common">Monoblepharis prolifera</name>
    <dbReference type="NCBI Taxonomy" id="1344416"/>
    <lineage>
        <taxon>Eukaryota</taxon>
        <taxon>Fungi</taxon>
        <taxon>Fungi incertae sedis</taxon>
        <taxon>Chytridiomycota</taxon>
        <taxon>Chytridiomycota incertae sedis</taxon>
        <taxon>Monoblepharidomycetes</taxon>
        <taxon>Monoblepharidales</taxon>
        <taxon>Gonapodyaceae</taxon>
        <taxon>Gonapodya</taxon>
    </lineage>
</organism>
<evidence type="ECO:0000313" key="2">
    <source>
        <dbReference type="EMBL" id="KXS15005.1"/>
    </source>
</evidence>
<dbReference type="OrthoDB" id="2367685at2759"/>
<dbReference type="SUPFAM" id="SSF51045">
    <property type="entry name" value="WW domain"/>
    <property type="match status" value="1"/>
</dbReference>
<dbReference type="PROSITE" id="PS50020">
    <property type="entry name" value="WW_DOMAIN_2"/>
    <property type="match status" value="1"/>
</dbReference>
<gene>
    <name evidence="2" type="ORF">M427DRAFT_57144</name>
</gene>
<dbReference type="CDD" id="cd00201">
    <property type="entry name" value="WW"/>
    <property type="match status" value="1"/>
</dbReference>
<dbReference type="InterPro" id="IPR001202">
    <property type="entry name" value="WW_dom"/>
</dbReference>
<feature type="domain" description="WW" evidence="1">
    <location>
        <begin position="3"/>
        <end position="37"/>
    </location>
</feature>
<dbReference type="Pfam" id="PF00397">
    <property type="entry name" value="WW"/>
    <property type="match status" value="1"/>
</dbReference>
<accession>A0A139AEZ6</accession>
<evidence type="ECO:0000259" key="1">
    <source>
        <dbReference type="PROSITE" id="PS50020"/>
    </source>
</evidence>
<dbReference type="AlphaFoldDB" id="A0A139AEZ6"/>
<reference evidence="2 3" key="1">
    <citation type="journal article" date="2015" name="Genome Biol. Evol.">
        <title>Phylogenomic analyses indicate that early fungi evolved digesting cell walls of algal ancestors of land plants.</title>
        <authorList>
            <person name="Chang Y."/>
            <person name="Wang S."/>
            <person name="Sekimoto S."/>
            <person name="Aerts A.L."/>
            <person name="Choi C."/>
            <person name="Clum A."/>
            <person name="LaButti K.M."/>
            <person name="Lindquist E.A."/>
            <person name="Yee Ngan C."/>
            <person name="Ohm R.A."/>
            <person name="Salamov A.A."/>
            <person name="Grigoriev I.V."/>
            <person name="Spatafora J.W."/>
            <person name="Berbee M.L."/>
        </authorList>
    </citation>
    <scope>NUCLEOTIDE SEQUENCE [LARGE SCALE GENOMIC DNA]</scope>
    <source>
        <strain evidence="2 3">JEL478</strain>
    </source>
</reference>
<dbReference type="Proteomes" id="UP000070544">
    <property type="component" value="Unassembled WGS sequence"/>
</dbReference>
<dbReference type="Gene3D" id="2.20.70.10">
    <property type="match status" value="1"/>
</dbReference>
<proteinExistence type="predicted"/>
<dbReference type="EMBL" id="KQ965765">
    <property type="protein sequence ID" value="KXS15005.1"/>
    <property type="molecule type" value="Genomic_DNA"/>
</dbReference>
<keyword evidence="3" id="KW-1185">Reference proteome</keyword>